<evidence type="ECO:0000313" key="2">
    <source>
        <dbReference type="Proteomes" id="UP001234202"/>
    </source>
</evidence>
<gene>
    <name evidence="1" type="ORF">QFC24_004814</name>
</gene>
<organism evidence="1 2">
    <name type="scientific">Naganishia onofrii</name>
    <dbReference type="NCBI Taxonomy" id="1851511"/>
    <lineage>
        <taxon>Eukaryota</taxon>
        <taxon>Fungi</taxon>
        <taxon>Dikarya</taxon>
        <taxon>Basidiomycota</taxon>
        <taxon>Agaricomycotina</taxon>
        <taxon>Tremellomycetes</taxon>
        <taxon>Filobasidiales</taxon>
        <taxon>Filobasidiaceae</taxon>
        <taxon>Naganishia</taxon>
    </lineage>
</organism>
<protein>
    <submittedName>
        <fullName evidence="1">Uncharacterized protein</fullName>
    </submittedName>
</protein>
<accession>A0ACC2XCM4</accession>
<evidence type="ECO:0000313" key="1">
    <source>
        <dbReference type="EMBL" id="KAJ9121141.1"/>
    </source>
</evidence>
<sequence length="1097" mass="117749">MEPRGSGTAVAKAIPLSGQTPSATRADHDQGNSKTPAALTGQERATAEPYEKELGEISPEISKSEVRLPPTNREILDTNISQASDLPLCDGAHHQEEADTQPSIGLIESEENVPTVDREKSASPSVQPPPVEEDKPEGESEQKQPSQDVEQPAAVMREPTPVEREDQPKESDSCVEDMQAPIETAAKQDPLQEASALRPNTEENVPTSPPMATLLPATEVAQEDTTDAIVPATIPEPVAEGQTATKHTELLPSLDSTHVTNSSQPAVPESETTSVHVDSPSASEKRAGASVSADPIYVEVETQGSPTVKEDLPLAQSKQPTTAEAPISSPHAQLPSWSRDEVTSDIPDMSVGHESQHTHSPPSPLATLPIVAGIQASEAVSSGPCTEELPTAIANDISEEELPKQFSAPMNIDRLTDAEPTPIGSTNQGEGVPESEGLLGSPSTAATIDVRQKNMTPDTGEKKQTVAPESLTLAVTSPHMSAANESPHESRLASPTQLAEQADTLPASTTNLQYNNLQPPFSHNLPLNTAPPEGTGLSSSTMVDPPSDTAITTASLGQAEPLASGIPAEKEAASDQIALAEPTNATEANPAESALTQFQPSQAKARYVDPETLRRRFERQAIIGRFDVIQYARNKKKELELKVERLQREYAKLDKEWDSHKSRITAQNEEVTRQLDAISNPATAQEPKPGGRKTRRGFVEQDHELMGFRDGDEEALAKALKAIEQMMESDPTQRALKTEAIVPDMELDPDIWRLAYNDDNSLVLDPITFYEHGKGEKPGEWTDDEERKFRKLYAAYPKQFGDIAKGLPGKTAAQCVKHYYLTKKKRPFKEGASKNAQRQASGGQSARMVAPVTHEKLELAGVLATGDRAQAKQVADALRPSGDSKKGKKKTDDIDRSGDLGSRAEGQKVKKKTSSKKRLLPSQDPLTPRDRSAASDASSAKRRKTQAKRPARLDLTDGRAKSVANRSSSSRGPSTGPLTAESTIPAPRGPQQGVFLPNASGLPHHLIVNPPERPQSTPVVTWQDQQSHTGLASHMMPIPDRSTRSTQTVPPENAPVARTGGLAIMSLLNDVPRTVSSNDNPTPKSGSVASDATEDDA</sequence>
<name>A0ACC2XCM4_9TREE</name>
<keyword evidence="2" id="KW-1185">Reference proteome</keyword>
<reference evidence="1" key="1">
    <citation type="submission" date="2023-04" db="EMBL/GenBank/DDBJ databases">
        <title>Draft Genome sequencing of Naganishia species isolated from polar environments using Oxford Nanopore Technology.</title>
        <authorList>
            <person name="Leo P."/>
            <person name="Venkateswaran K."/>
        </authorList>
    </citation>
    <scope>NUCLEOTIDE SEQUENCE</scope>
    <source>
        <strain evidence="1">DBVPG 5303</strain>
    </source>
</reference>
<dbReference type="EMBL" id="JASBWV010000018">
    <property type="protein sequence ID" value="KAJ9121141.1"/>
    <property type="molecule type" value="Genomic_DNA"/>
</dbReference>
<dbReference type="Proteomes" id="UP001234202">
    <property type="component" value="Unassembled WGS sequence"/>
</dbReference>
<proteinExistence type="predicted"/>
<comment type="caution">
    <text evidence="1">The sequence shown here is derived from an EMBL/GenBank/DDBJ whole genome shotgun (WGS) entry which is preliminary data.</text>
</comment>